<accession>A0A5B7EJB1</accession>
<organism evidence="1 2">
    <name type="scientific">Portunus trituberculatus</name>
    <name type="common">Swimming crab</name>
    <name type="synonym">Neptunus trituberculatus</name>
    <dbReference type="NCBI Taxonomy" id="210409"/>
    <lineage>
        <taxon>Eukaryota</taxon>
        <taxon>Metazoa</taxon>
        <taxon>Ecdysozoa</taxon>
        <taxon>Arthropoda</taxon>
        <taxon>Crustacea</taxon>
        <taxon>Multicrustacea</taxon>
        <taxon>Malacostraca</taxon>
        <taxon>Eumalacostraca</taxon>
        <taxon>Eucarida</taxon>
        <taxon>Decapoda</taxon>
        <taxon>Pleocyemata</taxon>
        <taxon>Brachyura</taxon>
        <taxon>Eubrachyura</taxon>
        <taxon>Portunoidea</taxon>
        <taxon>Portunidae</taxon>
        <taxon>Portuninae</taxon>
        <taxon>Portunus</taxon>
    </lineage>
</organism>
<dbReference type="OrthoDB" id="5970915at2759"/>
<sequence>MRKFIILFRSSVDRDVLGETEIFFGIEEQHPRKERLDQVPSPSGPKAFFVWILLEVSVDMETSSLNYYLTSRPDGARFSCRMTAQPASEGTGYAYRERESVSVKDIMMSVHSIKKLRVLIILK</sequence>
<gene>
    <name evidence="1" type="ORF">E2C01_025933</name>
</gene>
<keyword evidence="2" id="KW-1185">Reference proteome</keyword>
<evidence type="ECO:0000313" key="1">
    <source>
        <dbReference type="EMBL" id="MPC32614.1"/>
    </source>
</evidence>
<name>A0A5B7EJB1_PORTR</name>
<reference evidence="1 2" key="1">
    <citation type="submission" date="2019-05" db="EMBL/GenBank/DDBJ databases">
        <title>Another draft genome of Portunus trituberculatus and its Hox gene families provides insights of decapod evolution.</title>
        <authorList>
            <person name="Jeong J.-H."/>
            <person name="Song I."/>
            <person name="Kim S."/>
            <person name="Choi T."/>
            <person name="Kim D."/>
            <person name="Ryu S."/>
            <person name="Kim W."/>
        </authorList>
    </citation>
    <scope>NUCLEOTIDE SEQUENCE [LARGE SCALE GENOMIC DNA]</scope>
    <source>
        <tissue evidence="1">Muscle</tissue>
    </source>
</reference>
<dbReference type="AlphaFoldDB" id="A0A5B7EJB1"/>
<comment type="caution">
    <text evidence="1">The sequence shown here is derived from an EMBL/GenBank/DDBJ whole genome shotgun (WGS) entry which is preliminary data.</text>
</comment>
<protein>
    <submittedName>
        <fullName evidence="1">Uncharacterized protein</fullName>
    </submittedName>
</protein>
<dbReference type="Proteomes" id="UP000324222">
    <property type="component" value="Unassembled WGS sequence"/>
</dbReference>
<proteinExistence type="predicted"/>
<dbReference type="EMBL" id="VSRR010002661">
    <property type="protein sequence ID" value="MPC32614.1"/>
    <property type="molecule type" value="Genomic_DNA"/>
</dbReference>
<evidence type="ECO:0000313" key="2">
    <source>
        <dbReference type="Proteomes" id="UP000324222"/>
    </source>
</evidence>